<dbReference type="Pfam" id="PF18058">
    <property type="entry name" value="SbsC_C"/>
    <property type="match status" value="1"/>
</dbReference>
<dbReference type="Proteomes" id="UP000180194">
    <property type="component" value="Unassembled WGS sequence"/>
</dbReference>
<keyword evidence="5" id="KW-1185">Reference proteome</keyword>
<dbReference type="Gene3D" id="1.20.58.780">
    <property type="match status" value="1"/>
</dbReference>
<protein>
    <recommendedName>
        <fullName evidence="6">Peptidase C39-like domain-containing protein</fullName>
    </recommendedName>
</protein>
<feature type="chain" id="PRO_5046679272" description="Peptidase C39-like domain-containing protein" evidence="1">
    <location>
        <begin position="26"/>
        <end position="526"/>
    </location>
</feature>
<evidence type="ECO:0000259" key="2">
    <source>
        <dbReference type="Pfam" id="PF13529"/>
    </source>
</evidence>
<dbReference type="RefSeq" id="WP_009332088.1">
    <property type="nucleotide sequence ID" value="NZ_MBRJ01000008.1"/>
</dbReference>
<gene>
    <name evidence="4" type="ORF">BBV17_10670</name>
</gene>
<accession>A0ABX3CWW9</accession>
<evidence type="ECO:0000259" key="3">
    <source>
        <dbReference type="Pfam" id="PF18058"/>
    </source>
</evidence>
<proteinExistence type="predicted"/>
<dbReference type="PANTHER" id="PTHR37806:SF1">
    <property type="entry name" value="PEPTIDASE C39-LIKE DOMAIN-CONTAINING PROTEIN"/>
    <property type="match status" value="1"/>
</dbReference>
<reference evidence="4 5" key="1">
    <citation type="submission" date="2016-07" db="EMBL/GenBank/DDBJ databases">
        <title>Bacillus oceanisediminis whole genome.</title>
        <authorList>
            <person name="Pal Y."/>
            <person name="Verma A."/>
            <person name="Mual P."/>
            <person name="Srinivasan K."/>
        </authorList>
    </citation>
    <scope>NUCLEOTIDE SEQUENCE [LARGE SCALE GENOMIC DNA]</scope>
    <source>
        <strain evidence="4 5">Bhandara28</strain>
    </source>
</reference>
<evidence type="ECO:0000256" key="1">
    <source>
        <dbReference type="SAM" id="SignalP"/>
    </source>
</evidence>
<dbReference type="CDD" id="cd02549">
    <property type="entry name" value="Peptidase_C39A"/>
    <property type="match status" value="1"/>
</dbReference>
<evidence type="ECO:0000313" key="4">
    <source>
        <dbReference type="EMBL" id="OHX49949.1"/>
    </source>
</evidence>
<feature type="domain" description="SbsC C-terminal" evidence="3">
    <location>
        <begin position="324"/>
        <end position="462"/>
    </location>
</feature>
<dbReference type="InterPro" id="IPR041378">
    <property type="entry name" value="S-layer_SbsC_C"/>
</dbReference>
<feature type="signal peptide" evidence="1">
    <location>
        <begin position="1"/>
        <end position="25"/>
    </location>
</feature>
<evidence type="ECO:0008006" key="6">
    <source>
        <dbReference type="Google" id="ProtNLM"/>
    </source>
</evidence>
<dbReference type="InterPro" id="IPR039563">
    <property type="entry name" value="Peptidase_C39_single_dom"/>
</dbReference>
<keyword evidence="1" id="KW-0732">Signal</keyword>
<sequence length="526" mass="58800">MKSKWNFISFLFIFLLCAGTGEASAKTLVDAPHIRQMPELPRGCEVTSLAMLLESQGVNAPKMTLAKEVRKVPFKLNGLHGNPYDGFVGNMYTYSQPGLGVYHGPIYDLANKYLPGRVVNLTGSNASAIYRALDNGSPVWVITNTLFKPLSSSYFQTWQTSSGPLRITYKEHSVLVTGYDSQYVYINDPLYYGKHRKVSRRNFEGSWVQMGRQAISVVPKTNWNAELTPGQTGKLTVLKPITLWNRTSSGLSAAKVLQPLEGLKVCGYDSKHGGQYKICSGGYVTNMSGYIRYETPSSAVLNKANTGFAERDLKTAISYAGSLKWEIHIDYRKDKYPGKVTDYPNMTYFNGTKKYMNSAQTAINRISDTAKKNELQASLNADVVLHYKRAQGYIDAVTSGKKLLTMTKELQNTMSADPLSDAGESLFHKLSYEIKKNAVLLYRVYGQSTREAILAAYKAPAEKEVEKHRFAITAKMKIDELELLNKQPISEDEYNTRVAEIENLVSQISDASVKAVYLERIAKFKK</sequence>
<dbReference type="InterPro" id="IPR039564">
    <property type="entry name" value="Peptidase_C39-like"/>
</dbReference>
<feature type="domain" description="Peptidase C39-like" evidence="2">
    <location>
        <begin position="30"/>
        <end position="189"/>
    </location>
</feature>
<comment type="caution">
    <text evidence="4">The sequence shown here is derived from an EMBL/GenBank/DDBJ whole genome shotgun (WGS) entry which is preliminary data.</text>
</comment>
<name>A0ABX3CWW9_9BACI</name>
<evidence type="ECO:0000313" key="5">
    <source>
        <dbReference type="Proteomes" id="UP000180194"/>
    </source>
</evidence>
<dbReference type="PANTHER" id="PTHR37806">
    <property type="entry name" value="LMO0724 PROTEIN"/>
    <property type="match status" value="1"/>
</dbReference>
<dbReference type="Gene3D" id="3.90.70.10">
    <property type="entry name" value="Cysteine proteinases"/>
    <property type="match status" value="1"/>
</dbReference>
<dbReference type="Pfam" id="PF13529">
    <property type="entry name" value="Peptidase_C39_2"/>
    <property type="match status" value="1"/>
</dbReference>
<dbReference type="EMBL" id="MBRJ01000008">
    <property type="protein sequence ID" value="OHX49949.1"/>
    <property type="molecule type" value="Genomic_DNA"/>
</dbReference>
<organism evidence="4 5">
    <name type="scientific">Cytobacillus oceanisediminis</name>
    <dbReference type="NCBI Taxonomy" id="665099"/>
    <lineage>
        <taxon>Bacteria</taxon>
        <taxon>Bacillati</taxon>
        <taxon>Bacillota</taxon>
        <taxon>Bacilli</taxon>
        <taxon>Bacillales</taxon>
        <taxon>Bacillaceae</taxon>
        <taxon>Cytobacillus</taxon>
    </lineage>
</organism>